<dbReference type="EMBL" id="JBHSWD010000001">
    <property type="protein sequence ID" value="MFC6592334.1"/>
    <property type="molecule type" value="Genomic_DNA"/>
</dbReference>
<proteinExistence type="predicted"/>
<gene>
    <name evidence="1" type="ORF">ACFP81_10240</name>
</gene>
<organism evidence="1 2">
    <name type="scientific">Deinococcus lacus</name>
    <dbReference type="NCBI Taxonomy" id="392561"/>
    <lineage>
        <taxon>Bacteria</taxon>
        <taxon>Thermotogati</taxon>
        <taxon>Deinococcota</taxon>
        <taxon>Deinococci</taxon>
        <taxon>Deinococcales</taxon>
        <taxon>Deinococcaceae</taxon>
        <taxon>Deinococcus</taxon>
    </lineage>
</organism>
<sequence length="192" mass="21138">MHPDLASKHRCALAEAQAWVTQRLPLGSPADTLRSRELGECLTGYPSEWTFGELKVDEVERLILKRAALLQSSPTPLLKAGRILCSLLARDTGMGEGAPASQGIVDDTYLPPWDTWVATVQTADDLALLSWIPDELSPPIQSAIDISAHCCLDWLDEVVNREHCSDGPYRLSGDISASVRALLAEFLYELRR</sequence>
<comment type="caution">
    <text evidence="1">The sequence shown here is derived from an EMBL/GenBank/DDBJ whole genome shotgun (WGS) entry which is preliminary data.</text>
</comment>
<keyword evidence="2" id="KW-1185">Reference proteome</keyword>
<protein>
    <submittedName>
        <fullName evidence="1">Uncharacterized protein</fullName>
    </submittedName>
</protein>
<evidence type="ECO:0000313" key="2">
    <source>
        <dbReference type="Proteomes" id="UP001596297"/>
    </source>
</evidence>
<evidence type="ECO:0000313" key="1">
    <source>
        <dbReference type="EMBL" id="MFC6592334.1"/>
    </source>
</evidence>
<reference evidence="2" key="1">
    <citation type="journal article" date="2019" name="Int. J. Syst. Evol. Microbiol.">
        <title>The Global Catalogue of Microorganisms (GCM) 10K type strain sequencing project: providing services to taxonomists for standard genome sequencing and annotation.</title>
        <authorList>
            <consortium name="The Broad Institute Genomics Platform"/>
            <consortium name="The Broad Institute Genome Sequencing Center for Infectious Disease"/>
            <person name="Wu L."/>
            <person name="Ma J."/>
        </authorList>
    </citation>
    <scope>NUCLEOTIDE SEQUENCE [LARGE SCALE GENOMIC DNA]</scope>
    <source>
        <strain evidence="2">CGMCC 1.15772</strain>
    </source>
</reference>
<name>A0ABW1YDJ7_9DEIO</name>
<accession>A0ABW1YDJ7</accession>
<dbReference type="RefSeq" id="WP_380083358.1">
    <property type="nucleotide sequence ID" value="NZ_JBHSWD010000001.1"/>
</dbReference>
<dbReference type="Proteomes" id="UP001596297">
    <property type="component" value="Unassembled WGS sequence"/>
</dbReference>